<keyword evidence="7 10" id="KW-0472">Membrane</keyword>
<evidence type="ECO:0000256" key="5">
    <source>
        <dbReference type="ARBA" id="ARBA00022781"/>
    </source>
</evidence>
<dbReference type="Pfam" id="PF00231">
    <property type="entry name" value="ATP-synt"/>
    <property type="match status" value="1"/>
</dbReference>
<dbReference type="NCBIfam" id="TIGR01146">
    <property type="entry name" value="ATPsyn_F1gamma"/>
    <property type="match status" value="1"/>
</dbReference>
<evidence type="ECO:0000256" key="6">
    <source>
        <dbReference type="ARBA" id="ARBA00023065"/>
    </source>
</evidence>
<gene>
    <name evidence="10" type="primary">atpG</name>
    <name evidence="11" type="ORF">A3H61_03350</name>
</gene>
<protein>
    <recommendedName>
        <fullName evidence="10">ATP synthase gamma chain</fullName>
    </recommendedName>
    <alternativeName>
        <fullName evidence="10">ATP synthase F1 sector gamma subunit</fullName>
    </alternativeName>
    <alternativeName>
        <fullName evidence="10">F-ATPase gamma subunit</fullName>
    </alternativeName>
</protein>
<keyword evidence="8 10" id="KW-0139">CF(1)</keyword>
<keyword evidence="6 10" id="KW-0406">Ion transport</keyword>
<dbReference type="PANTHER" id="PTHR11693:SF22">
    <property type="entry name" value="ATP SYNTHASE SUBUNIT GAMMA, MITOCHONDRIAL"/>
    <property type="match status" value="1"/>
</dbReference>
<dbReference type="PRINTS" id="PR00126">
    <property type="entry name" value="ATPASEGAMMA"/>
</dbReference>
<accession>A0A1G2A967</accession>
<dbReference type="GO" id="GO:0005524">
    <property type="term" value="F:ATP binding"/>
    <property type="evidence" value="ECO:0007669"/>
    <property type="project" value="UniProtKB-UniRule"/>
</dbReference>
<comment type="caution">
    <text evidence="11">The sequence shown here is derived from an EMBL/GenBank/DDBJ whole genome shotgun (WGS) entry which is preliminary data.</text>
</comment>
<dbReference type="Gene3D" id="1.10.287.80">
    <property type="entry name" value="ATP synthase, gamma subunit, helix hairpin domain"/>
    <property type="match status" value="2"/>
</dbReference>
<dbReference type="InterPro" id="IPR023632">
    <property type="entry name" value="ATP_synth_F1_gsu_CS"/>
</dbReference>
<keyword evidence="9 10" id="KW-0066">ATP synthesis</keyword>
<dbReference type="PROSITE" id="PS00153">
    <property type="entry name" value="ATPASE_GAMMA"/>
    <property type="match status" value="1"/>
</dbReference>
<evidence type="ECO:0000313" key="11">
    <source>
        <dbReference type="EMBL" id="OGY72617.1"/>
    </source>
</evidence>
<comment type="function">
    <text evidence="1 10">Produces ATP from ADP in the presence of a proton gradient across the membrane. The gamma chain is believed to be important in regulating ATPase activity and the flow of protons through the CF(0) complex.</text>
</comment>
<evidence type="ECO:0000256" key="3">
    <source>
        <dbReference type="ARBA" id="ARBA00007681"/>
    </source>
</evidence>
<dbReference type="GO" id="GO:0045259">
    <property type="term" value="C:proton-transporting ATP synthase complex"/>
    <property type="evidence" value="ECO:0007669"/>
    <property type="project" value="UniProtKB-KW"/>
</dbReference>
<dbReference type="InterPro" id="IPR000131">
    <property type="entry name" value="ATP_synth_F1_gsu"/>
</dbReference>
<evidence type="ECO:0000256" key="4">
    <source>
        <dbReference type="ARBA" id="ARBA00022448"/>
    </source>
</evidence>
<proteinExistence type="inferred from homology"/>
<dbReference type="Proteomes" id="UP000178315">
    <property type="component" value="Unassembled WGS sequence"/>
</dbReference>
<evidence type="ECO:0000256" key="9">
    <source>
        <dbReference type="ARBA" id="ARBA00023310"/>
    </source>
</evidence>
<evidence type="ECO:0000256" key="2">
    <source>
        <dbReference type="ARBA" id="ARBA00004170"/>
    </source>
</evidence>
<dbReference type="CDD" id="cd12151">
    <property type="entry name" value="F1-ATPase_gamma"/>
    <property type="match status" value="1"/>
</dbReference>
<comment type="similarity">
    <text evidence="3 10">Belongs to the ATPase gamma chain family.</text>
</comment>
<name>A0A1G2A967_9BACT</name>
<evidence type="ECO:0000256" key="8">
    <source>
        <dbReference type="ARBA" id="ARBA00023196"/>
    </source>
</evidence>
<dbReference type="PANTHER" id="PTHR11693">
    <property type="entry name" value="ATP SYNTHASE GAMMA CHAIN"/>
    <property type="match status" value="1"/>
</dbReference>
<dbReference type="HAMAP" id="MF_00815">
    <property type="entry name" value="ATP_synth_gamma_bact"/>
    <property type="match status" value="1"/>
</dbReference>
<dbReference type="SUPFAM" id="SSF52943">
    <property type="entry name" value="ATP synthase (F1-ATPase), gamma subunit"/>
    <property type="match status" value="1"/>
</dbReference>
<organism evidence="11 12">
    <name type="scientific">Candidatus Jacksonbacteria bacterium RIFCSPLOWO2_02_FULL_44_20</name>
    <dbReference type="NCBI Taxonomy" id="1798460"/>
    <lineage>
        <taxon>Bacteria</taxon>
        <taxon>Candidatus Jacksoniibacteriota</taxon>
    </lineage>
</organism>
<dbReference type="GO" id="GO:0046933">
    <property type="term" value="F:proton-transporting ATP synthase activity, rotational mechanism"/>
    <property type="evidence" value="ECO:0007669"/>
    <property type="project" value="UniProtKB-UniRule"/>
</dbReference>
<dbReference type="EMBL" id="MHJU01000027">
    <property type="protein sequence ID" value="OGY72617.1"/>
    <property type="molecule type" value="Genomic_DNA"/>
</dbReference>
<keyword evidence="5 10" id="KW-0375">Hydrogen ion transport</keyword>
<dbReference type="Gene3D" id="3.40.1380.10">
    <property type="match status" value="1"/>
</dbReference>
<evidence type="ECO:0000313" key="12">
    <source>
        <dbReference type="Proteomes" id="UP000178315"/>
    </source>
</evidence>
<dbReference type="InterPro" id="IPR035968">
    <property type="entry name" value="ATP_synth_F1_ATPase_gsu"/>
</dbReference>
<comment type="subunit">
    <text evidence="10">F-type ATPases have 2 components, CF(1) - the catalytic core - and CF(0) - the membrane proton channel. CF(1) has five subunits: alpha(3), beta(3), gamma(1), delta(1), epsilon(1). CF(0) has three main subunits: a, b and c.</text>
</comment>
<sequence>MPSNTRDIKRRIKSVGNIKQITRAMQLVATSKMRRAQKRSVDADAYAYGALEILEHLTKNAEGIREHPFWREQASEKVAIIIITSNRGFCGGFNVTLLGSVLQFIRETRGSGQEIFAVTIGKKGRVFMQRIGIPIIADFMLGDYFTIADMGPIAKIATEDFVRGEYKSVFMAFNQFINTLVQKPVIRKVLPLDVSVFKAIAEIDQKAESFFFKEESRGSKYIFEPAPSEVFATLVPHLLEVEIYKALLESGASEHSARMVAMKNSTDKAGELIDELRLVYNQARQAGITKEIAEISSGAMATK</sequence>
<comment type="subcellular location">
    <subcellularLocation>
        <location evidence="10">Cell membrane</location>
        <topology evidence="10">Peripheral membrane protein</topology>
    </subcellularLocation>
    <subcellularLocation>
        <location evidence="2">Membrane</location>
        <topology evidence="2">Peripheral membrane protein</topology>
    </subcellularLocation>
</comment>
<evidence type="ECO:0000256" key="10">
    <source>
        <dbReference type="HAMAP-Rule" id="MF_00815"/>
    </source>
</evidence>
<keyword evidence="4 10" id="KW-0813">Transport</keyword>
<keyword evidence="10" id="KW-1003">Cell membrane</keyword>
<evidence type="ECO:0000256" key="7">
    <source>
        <dbReference type="ARBA" id="ARBA00023136"/>
    </source>
</evidence>
<reference evidence="11 12" key="1">
    <citation type="journal article" date="2016" name="Nat. Commun.">
        <title>Thousands of microbial genomes shed light on interconnected biogeochemical processes in an aquifer system.</title>
        <authorList>
            <person name="Anantharaman K."/>
            <person name="Brown C.T."/>
            <person name="Hug L.A."/>
            <person name="Sharon I."/>
            <person name="Castelle C.J."/>
            <person name="Probst A.J."/>
            <person name="Thomas B.C."/>
            <person name="Singh A."/>
            <person name="Wilkins M.J."/>
            <person name="Karaoz U."/>
            <person name="Brodie E.L."/>
            <person name="Williams K.H."/>
            <person name="Hubbard S.S."/>
            <person name="Banfield J.F."/>
        </authorList>
    </citation>
    <scope>NUCLEOTIDE SEQUENCE [LARGE SCALE GENOMIC DNA]</scope>
</reference>
<dbReference type="GO" id="GO:0042777">
    <property type="term" value="P:proton motive force-driven plasma membrane ATP synthesis"/>
    <property type="evidence" value="ECO:0007669"/>
    <property type="project" value="UniProtKB-UniRule"/>
</dbReference>
<evidence type="ECO:0000256" key="1">
    <source>
        <dbReference type="ARBA" id="ARBA00003456"/>
    </source>
</evidence>
<dbReference type="AlphaFoldDB" id="A0A1G2A967"/>
<dbReference type="GO" id="GO:0005886">
    <property type="term" value="C:plasma membrane"/>
    <property type="evidence" value="ECO:0007669"/>
    <property type="project" value="UniProtKB-SubCell"/>
</dbReference>